<gene>
    <name evidence="9" type="primary">HSP60</name>
</gene>
<dbReference type="Gene3D" id="1.10.560.10">
    <property type="entry name" value="GroEL-like equatorial domain"/>
    <property type="match status" value="1"/>
</dbReference>
<evidence type="ECO:0000256" key="7">
    <source>
        <dbReference type="ARBA" id="ARBA00031799"/>
    </source>
</evidence>
<dbReference type="GO" id="GO:0042026">
    <property type="term" value="P:protein refolding"/>
    <property type="evidence" value="ECO:0007669"/>
    <property type="project" value="InterPro"/>
</dbReference>
<evidence type="ECO:0000313" key="9">
    <source>
        <dbReference type="EMBL" id="AIP90354.1"/>
    </source>
</evidence>
<feature type="non-terminal residue" evidence="9">
    <location>
        <position position="187"/>
    </location>
</feature>
<protein>
    <recommendedName>
        <fullName evidence="3">60 kDa heat shock protein, mitochondrial</fullName>
        <ecNumber evidence="2">5.6.1.7</ecNumber>
    </recommendedName>
    <alternativeName>
        <fullName evidence="5">60 kDa chaperonin</fullName>
    </alternativeName>
    <alternativeName>
        <fullName evidence="7">Chaperonin 60</fullName>
    </alternativeName>
    <alternativeName>
        <fullName evidence="6">Heat shock protein 60</fullName>
    </alternativeName>
</protein>
<dbReference type="EMBL" id="KM091928">
    <property type="protein sequence ID" value="AIP90354.1"/>
    <property type="molecule type" value="mRNA"/>
</dbReference>
<evidence type="ECO:0000256" key="5">
    <source>
        <dbReference type="ARBA" id="ARBA00029756"/>
    </source>
</evidence>
<name>A0A0A7DM40_RITRI</name>
<dbReference type="InterPro" id="IPR001844">
    <property type="entry name" value="Cpn60/GroEL"/>
</dbReference>
<evidence type="ECO:0000256" key="3">
    <source>
        <dbReference type="ARBA" id="ARBA00019981"/>
    </source>
</evidence>
<proteinExistence type="evidence at transcript level"/>
<reference evidence="9" key="1">
    <citation type="journal article" date="2015" name="Fish Physiol. Biochem.">
        <title>Proteomic profiling of white muscle from freshwater catfish Rita rita.</title>
        <authorList>
            <person name="Mohanty B.P."/>
            <person name="Mitra T."/>
            <person name="Banerjee S."/>
            <person name="Bhattacharjee S."/>
            <person name="Mahanty A."/>
            <person name="Ganguly S."/>
            <person name="Purohit G.K."/>
            <person name="Karunakaran D."/>
            <person name="Mohanty S."/>
        </authorList>
    </citation>
    <scope>NUCLEOTIDE SEQUENCE</scope>
    <source>
        <strain evidence="9">CIFRIRR 01</strain>
    </source>
</reference>
<dbReference type="PANTHER" id="PTHR45633">
    <property type="entry name" value="60 KDA HEAT SHOCK PROTEIN, MITOCHONDRIAL"/>
    <property type="match status" value="1"/>
</dbReference>
<dbReference type="Gene3D" id="3.50.7.10">
    <property type="entry name" value="GroEL"/>
    <property type="match status" value="1"/>
</dbReference>
<dbReference type="GO" id="GO:0140662">
    <property type="term" value="F:ATP-dependent protein folding chaperone"/>
    <property type="evidence" value="ECO:0007669"/>
    <property type="project" value="InterPro"/>
</dbReference>
<accession>A0A0A7DM40</accession>
<keyword evidence="9" id="KW-0346">Stress response</keyword>
<feature type="non-terminal residue" evidence="9">
    <location>
        <position position="1"/>
    </location>
</feature>
<comment type="function">
    <text evidence="8">Chaperonin implicated in mitochondrial protein import and macromolecular assembly. Together with Hsp10, facilitates the correct folding of imported proteins. May also prevent misfolding and promote the refolding and proper assembly of unfolded polypeptides generated under stress conditions in the mitochondrial matrix. The functional units of these chaperonins consist of heptameric rings of the large subunit Hsp60, which function as a back-to-back double ring. In a cyclic reaction, Hsp60 ring complexes bind one unfolded substrate protein per ring, followed by the binding of ATP and association with 2 heptameric rings of the co-chaperonin Hsp10. This leads to sequestration of the substrate protein in the inner cavity of Hsp60 where, for a certain period of time, it can fold undisturbed by other cell components. Synchronous hydrolysis of ATP in all Hsp60 subunits results in the dissociation of the chaperonin rings and the release of ADP and the folded substrate protein.</text>
</comment>
<dbReference type="InterPro" id="IPR027413">
    <property type="entry name" value="GROEL-like_equatorial_sf"/>
</dbReference>
<evidence type="ECO:0000256" key="2">
    <source>
        <dbReference type="ARBA" id="ARBA00012198"/>
    </source>
</evidence>
<dbReference type="SUPFAM" id="SSF48592">
    <property type="entry name" value="GroEL equatorial domain-like"/>
    <property type="match status" value="1"/>
</dbReference>
<dbReference type="InterPro" id="IPR027410">
    <property type="entry name" value="TCP-1-like_intermed_sf"/>
</dbReference>
<dbReference type="InterPro" id="IPR027409">
    <property type="entry name" value="GroEL-like_apical_dom_sf"/>
</dbReference>
<dbReference type="SUPFAM" id="SSF54849">
    <property type="entry name" value="GroEL-intermediate domain like"/>
    <property type="match status" value="1"/>
</dbReference>
<evidence type="ECO:0000256" key="8">
    <source>
        <dbReference type="ARBA" id="ARBA00037436"/>
    </source>
</evidence>
<keyword evidence="4" id="KW-0143">Chaperone</keyword>
<evidence type="ECO:0000256" key="6">
    <source>
        <dbReference type="ARBA" id="ARBA00030005"/>
    </source>
</evidence>
<dbReference type="AlphaFoldDB" id="A0A0A7DM40"/>
<sequence length="187" mass="20580">FLIAHIWGFSKRTKDGVTVVKSTDRHVGNKNMEAIPVQELAIKSLKVVRNASTTPKALARALAKVIHDNFSKGANPVEVRRDVMMAVHAITAELRKLLNPPTISGEMVQVATASTNGAKVIGKVIPERSQAVSSKGVLTVKDGKTLHDELLTTLRVKFDHWYYFPCFTPTTNGQWCPFGEACLLENE</sequence>
<dbReference type="EC" id="5.6.1.7" evidence="2"/>
<dbReference type="Gene3D" id="3.30.260.10">
    <property type="entry name" value="TCP-1-like chaperonin intermediate domain"/>
    <property type="match status" value="1"/>
</dbReference>
<organism evidence="9">
    <name type="scientific">Rita rita</name>
    <name type="common">Rita catfish</name>
    <name type="synonym">Pimelodus rita</name>
    <dbReference type="NCBI Taxonomy" id="337745"/>
    <lineage>
        <taxon>Eukaryota</taxon>
        <taxon>Metazoa</taxon>
        <taxon>Chordata</taxon>
        <taxon>Craniata</taxon>
        <taxon>Vertebrata</taxon>
        <taxon>Euteleostomi</taxon>
        <taxon>Actinopterygii</taxon>
        <taxon>Neopterygii</taxon>
        <taxon>Teleostei</taxon>
        <taxon>Ostariophysi</taxon>
        <taxon>Siluriformes</taxon>
        <taxon>Bagridae</taxon>
        <taxon>Rita</taxon>
    </lineage>
</organism>
<evidence type="ECO:0000256" key="4">
    <source>
        <dbReference type="ARBA" id="ARBA00023186"/>
    </source>
</evidence>
<comment type="similarity">
    <text evidence="1">Belongs to the chaperonin (HSP60) family.</text>
</comment>
<evidence type="ECO:0000256" key="1">
    <source>
        <dbReference type="ARBA" id="ARBA00006607"/>
    </source>
</evidence>